<evidence type="ECO:0000313" key="2">
    <source>
        <dbReference type="EMBL" id="MDA0634416.1"/>
    </source>
</evidence>
<reference evidence="2" key="1">
    <citation type="submission" date="2022-11" db="EMBL/GenBank/DDBJ databases">
        <title>Nonomuraea corallina sp. nov., a new species of the genus Nonomuraea isolated from sea side sediment in Thai sea.</title>
        <authorList>
            <person name="Ngamcharungchit C."/>
            <person name="Matsumoto A."/>
            <person name="Suriyachadkun C."/>
            <person name="Panbangred W."/>
            <person name="Inahashi Y."/>
            <person name="Intra B."/>
        </authorList>
    </citation>
    <scope>NUCLEOTIDE SEQUENCE</scope>
    <source>
        <strain evidence="2">MCN248</strain>
    </source>
</reference>
<evidence type="ECO:0008006" key="4">
    <source>
        <dbReference type="Google" id="ProtNLM"/>
    </source>
</evidence>
<keyword evidence="3" id="KW-1185">Reference proteome</keyword>
<dbReference type="Proteomes" id="UP001144036">
    <property type="component" value="Unassembled WGS sequence"/>
</dbReference>
<evidence type="ECO:0000313" key="3">
    <source>
        <dbReference type="Proteomes" id="UP001144036"/>
    </source>
</evidence>
<feature type="transmembrane region" description="Helical" evidence="1">
    <location>
        <begin position="20"/>
        <end position="41"/>
    </location>
</feature>
<feature type="transmembrane region" description="Helical" evidence="1">
    <location>
        <begin position="94"/>
        <end position="120"/>
    </location>
</feature>
<dbReference type="EMBL" id="JAPNNL010000042">
    <property type="protein sequence ID" value="MDA0634416.1"/>
    <property type="molecule type" value="Genomic_DNA"/>
</dbReference>
<comment type="caution">
    <text evidence="2">The sequence shown here is derived from an EMBL/GenBank/DDBJ whole genome shotgun (WGS) entry which is preliminary data.</text>
</comment>
<proteinExistence type="predicted"/>
<keyword evidence="1" id="KW-1133">Transmembrane helix</keyword>
<protein>
    <recommendedName>
        <fullName evidence="4">FtsX-like permease family protein</fullName>
    </recommendedName>
</protein>
<feature type="transmembrane region" description="Helical" evidence="1">
    <location>
        <begin position="169"/>
        <end position="188"/>
    </location>
</feature>
<keyword evidence="1" id="KW-0472">Membrane</keyword>
<evidence type="ECO:0000256" key="1">
    <source>
        <dbReference type="SAM" id="Phobius"/>
    </source>
</evidence>
<feature type="transmembrane region" description="Helical" evidence="1">
    <location>
        <begin position="372"/>
        <end position="393"/>
    </location>
</feature>
<keyword evidence="1" id="KW-0812">Transmembrane</keyword>
<accession>A0ABT4SB30</accession>
<feature type="transmembrane region" description="Helical" evidence="1">
    <location>
        <begin position="200"/>
        <end position="223"/>
    </location>
</feature>
<organism evidence="2 3">
    <name type="scientific">Nonomuraea corallina</name>
    <dbReference type="NCBI Taxonomy" id="2989783"/>
    <lineage>
        <taxon>Bacteria</taxon>
        <taxon>Bacillati</taxon>
        <taxon>Actinomycetota</taxon>
        <taxon>Actinomycetes</taxon>
        <taxon>Streptosporangiales</taxon>
        <taxon>Streptosporangiaceae</taxon>
        <taxon>Nonomuraea</taxon>
    </lineage>
</organism>
<feature type="transmembrane region" description="Helical" evidence="1">
    <location>
        <begin position="340"/>
        <end position="360"/>
    </location>
</feature>
<sequence length="408" mass="41508">MIALIRVLNKGRSRTERVRAWLVTAGLGVATYLICTAVSLADLDDDGGSLTGLALALLALPVMGLVHLANRLASATRERRLAALRLAGATPGDVRVLGAVEAGVLALSGSLGGAAGYVITHLAGPITQVPVVVTLVALAAVLSGARAGRHVVASPLGVSRVPQPRDPRALDLLLVLAGVGLFVLGVVVKGRFPFFGGHGAVVSMAAGLVLLLFGVTLAATWLIRWCAGRAGRRARSPETLLAARLVEADPRAWARALSVVALAVFFGAGAGAQQAGRPYSEAHALVDVALFVALATAAVAVLVHQAEELIDQRRAFAALAAAGVPEAALGAVLVRKAVIAALPVCAVAAVTGAAAVVLPLPDYTVQELGWVVVRGVLMVGIGVLATVVVALAARPLLRGTLAVERLRA</sequence>
<feature type="transmembrane region" description="Helical" evidence="1">
    <location>
        <begin position="252"/>
        <end position="272"/>
    </location>
</feature>
<feature type="transmembrane region" description="Helical" evidence="1">
    <location>
        <begin position="126"/>
        <end position="148"/>
    </location>
</feature>
<gene>
    <name evidence="2" type="ORF">OUY22_13410</name>
</gene>
<feature type="transmembrane region" description="Helical" evidence="1">
    <location>
        <begin position="53"/>
        <end position="73"/>
    </location>
</feature>
<dbReference type="RefSeq" id="WP_270155227.1">
    <property type="nucleotide sequence ID" value="NZ_JAPNNL010000042.1"/>
</dbReference>
<name>A0ABT4SB30_9ACTN</name>
<feature type="transmembrane region" description="Helical" evidence="1">
    <location>
        <begin position="284"/>
        <end position="303"/>
    </location>
</feature>